<protein>
    <submittedName>
        <fullName evidence="1">Uncharacterized protein</fullName>
    </submittedName>
</protein>
<dbReference type="RefSeq" id="WP_271890639.1">
    <property type="nucleotide sequence ID" value="NZ_JAQBIE010000041.1"/>
</dbReference>
<evidence type="ECO:0000313" key="1">
    <source>
        <dbReference type="EMBL" id="MDB6179543.1"/>
    </source>
</evidence>
<name>A0ABT4ZKL8_9RHOB</name>
<sequence length="93" mass="10054">MNDTTKPITVDSLITAMSLLNSTRCLMTVTDWQNPAHVAAAQEGVDGTIELVMLMLEQVADDLGCRVEANARIKAGTDRTWSIIADHQKGGRA</sequence>
<gene>
    <name evidence="1" type="ORF">PAF17_18900</name>
</gene>
<proteinExistence type="predicted"/>
<dbReference type="EMBL" id="JAQBIE010000041">
    <property type="protein sequence ID" value="MDB6179543.1"/>
    <property type="molecule type" value="Genomic_DNA"/>
</dbReference>
<reference evidence="1" key="1">
    <citation type="submission" date="2022-12" db="EMBL/GenBank/DDBJ databases">
        <title>Paracoccus onchidii sp. nov., isolated from a marine invertebrate from the South China Sea.</title>
        <authorList>
            <person name="Xu S."/>
            <person name="Liu Z."/>
            <person name="Xu Y."/>
        </authorList>
    </citation>
    <scope>NUCLEOTIDE SEQUENCE</scope>
    <source>
        <strain evidence="1">Z330</strain>
    </source>
</reference>
<evidence type="ECO:0000313" key="2">
    <source>
        <dbReference type="Proteomes" id="UP001165641"/>
    </source>
</evidence>
<keyword evidence="2" id="KW-1185">Reference proteome</keyword>
<dbReference type="Proteomes" id="UP001165641">
    <property type="component" value="Unassembled WGS sequence"/>
</dbReference>
<accession>A0ABT4ZKL8</accession>
<organism evidence="1 2">
    <name type="scientific">Paracoccus onchidii</name>
    <dbReference type="NCBI Taxonomy" id="3017813"/>
    <lineage>
        <taxon>Bacteria</taxon>
        <taxon>Pseudomonadati</taxon>
        <taxon>Pseudomonadota</taxon>
        <taxon>Alphaproteobacteria</taxon>
        <taxon>Rhodobacterales</taxon>
        <taxon>Paracoccaceae</taxon>
        <taxon>Paracoccus</taxon>
    </lineage>
</organism>
<comment type="caution">
    <text evidence="1">The sequence shown here is derived from an EMBL/GenBank/DDBJ whole genome shotgun (WGS) entry which is preliminary data.</text>
</comment>